<reference evidence="6 7" key="1">
    <citation type="submission" date="2018-12" db="EMBL/GenBank/DDBJ databases">
        <title>The genome sequences of Variovorax guangxiensis DSM 27352.</title>
        <authorList>
            <person name="Gao J."/>
            <person name="Sun J."/>
        </authorList>
    </citation>
    <scope>NUCLEOTIDE SEQUENCE [LARGE SCALE GENOMIC DNA]</scope>
    <source>
        <strain evidence="6 7">DSM 27352</strain>
    </source>
</reference>
<dbReference type="SUPFAM" id="SSF103473">
    <property type="entry name" value="MFS general substrate transporter"/>
    <property type="match status" value="1"/>
</dbReference>
<feature type="transmembrane region" description="Helical" evidence="4">
    <location>
        <begin position="9"/>
        <end position="28"/>
    </location>
</feature>
<name>A0A433MI62_9BURK</name>
<dbReference type="RefSeq" id="WP_126021460.1">
    <property type="nucleotide sequence ID" value="NZ_RXFT01000003.1"/>
</dbReference>
<dbReference type="PROSITE" id="PS50850">
    <property type="entry name" value="MFS"/>
    <property type="match status" value="1"/>
</dbReference>
<feature type="transmembrane region" description="Helical" evidence="4">
    <location>
        <begin position="305"/>
        <end position="328"/>
    </location>
</feature>
<dbReference type="PANTHER" id="PTHR23523:SF1">
    <property type="entry name" value="CYANATE TRANSPORT PROTEIN CYNX"/>
    <property type="match status" value="1"/>
</dbReference>
<dbReference type="InterPro" id="IPR036259">
    <property type="entry name" value="MFS_trans_sf"/>
</dbReference>
<dbReference type="OrthoDB" id="5758872at2"/>
<dbReference type="GO" id="GO:0022857">
    <property type="term" value="F:transmembrane transporter activity"/>
    <property type="evidence" value="ECO:0007669"/>
    <property type="project" value="InterPro"/>
</dbReference>
<evidence type="ECO:0000259" key="5">
    <source>
        <dbReference type="PROSITE" id="PS50850"/>
    </source>
</evidence>
<dbReference type="AlphaFoldDB" id="A0A433MI62"/>
<feature type="transmembrane region" description="Helical" evidence="4">
    <location>
        <begin position="40"/>
        <end position="66"/>
    </location>
</feature>
<feature type="transmembrane region" description="Helical" evidence="4">
    <location>
        <begin position="78"/>
        <end position="97"/>
    </location>
</feature>
<evidence type="ECO:0000256" key="2">
    <source>
        <dbReference type="ARBA" id="ARBA00022989"/>
    </source>
</evidence>
<dbReference type="InterPro" id="IPR011701">
    <property type="entry name" value="MFS"/>
</dbReference>
<feature type="transmembrane region" description="Helical" evidence="4">
    <location>
        <begin position="279"/>
        <end position="299"/>
    </location>
</feature>
<sequence>MRAGRSRDGGIAFAIVIVLVALNLRAFLTSSSPLLEPIRLATGIGFHAVALLTVLPMFAMGATSLFGAAVGQRIGARGGVGLGLTAIALACASRYVAGGAAALLWSAALAGAGVGLVQALMPGVVKQAYPARIGVMTGLYSAAIMGGGGLGAMASPWVAHAFGGAQPDWHAGLSIWSLLAVFALLYWLNMRRMEFTTDAPRQGLSWLRCFASRRAWLLAACFGLINGGYTSLVAWLPHFYAQQGWTAQQGGSVLALMTAAQVVSALAMPAIARSRGRDLRPWLALTLAAQLAGFCALTFDAPAPAVAIAIVLGFGLGGAFSLCMVLALDHLPDPAQAGALAGFMQGVGFMIAALAPFVTGWVREHTGGFTLAWAYLAAVVVVLLPLMLCFDPRRYAASTAGLFDVRGALPGAPSLAALDGAATRKV</sequence>
<evidence type="ECO:0000256" key="4">
    <source>
        <dbReference type="SAM" id="Phobius"/>
    </source>
</evidence>
<feature type="transmembrane region" description="Helical" evidence="4">
    <location>
        <begin position="137"/>
        <end position="157"/>
    </location>
</feature>
<feature type="domain" description="Major facilitator superfamily (MFS) profile" evidence="5">
    <location>
        <begin position="9"/>
        <end position="395"/>
    </location>
</feature>
<dbReference type="EMBL" id="RXFT01000003">
    <property type="protein sequence ID" value="RUR67290.1"/>
    <property type="molecule type" value="Genomic_DNA"/>
</dbReference>
<organism evidence="6 7">
    <name type="scientific">Variovorax guangxiensis</name>
    <dbReference type="NCBI Taxonomy" id="1775474"/>
    <lineage>
        <taxon>Bacteria</taxon>
        <taxon>Pseudomonadati</taxon>
        <taxon>Pseudomonadota</taxon>
        <taxon>Betaproteobacteria</taxon>
        <taxon>Burkholderiales</taxon>
        <taxon>Comamonadaceae</taxon>
        <taxon>Variovorax</taxon>
    </lineage>
</organism>
<keyword evidence="1 4" id="KW-0812">Transmembrane</keyword>
<dbReference type="InterPro" id="IPR052524">
    <property type="entry name" value="MFS_Cyanate_Porter"/>
</dbReference>
<proteinExistence type="predicted"/>
<feature type="transmembrane region" description="Helical" evidence="4">
    <location>
        <begin position="169"/>
        <end position="188"/>
    </location>
</feature>
<dbReference type="PANTHER" id="PTHR23523">
    <property type="match status" value="1"/>
</dbReference>
<protein>
    <submittedName>
        <fullName evidence="6">MFS transporter</fullName>
    </submittedName>
</protein>
<feature type="transmembrane region" description="Helical" evidence="4">
    <location>
        <begin position="368"/>
        <end position="390"/>
    </location>
</feature>
<feature type="transmembrane region" description="Helical" evidence="4">
    <location>
        <begin position="103"/>
        <end position="125"/>
    </location>
</feature>
<evidence type="ECO:0000313" key="6">
    <source>
        <dbReference type="EMBL" id="RUR67290.1"/>
    </source>
</evidence>
<dbReference type="Pfam" id="PF07690">
    <property type="entry name" value="MFS_1"/>
    <property type="match status" value="1"/>
</dbReference>
<dbReference type="NCBIfam" id="NF007256">
    <property type="entry name" value="PRK09705.1"/>
    <property type="match status" value="1"/>
</dbReference>
<evidence type="ECO:0000256" key="1">
    <source>
        <dbReference type="ARBA" id="ARBA00022692"/>
    </source>
</evidence>
<evidence type="ECO:0000313" key="7">
    <source>
        <dbReference type="Proteomes" id="UP000281118"/>
    </source>
</evidence>
<comment type="caution">
    <text evidence="6">The sequence shown here is derived from an EMBL/GenBank/DDBJ whole genome shotgun (WGS) entry which is preliminary data.</text>
</comment>
<accession>A0A433MI62</accession>
<feature type="transmembrane region" description="Helical" evidence="4">
    <location>
        <begin position="252"/>
        <end position="272"/>
    </location>
</feature>
<dbReference type="InterPro" id="IPR020846">
    <property type="entry name" value="MFS_dom"/>
</dbReference>
<keyword evidence="3 4" id="KW-0472">Membrane</keyword>
<feature type="transmembrane region" description="Helical" evidence="4">
    <location>
        <begin position="340"/>
        <end position="362"/>
    </location>
</feature>
<dbReference type="Proteomes" id="UP000281118">
    <property type="component" value="Unassembled WGS sequence"/>
</dbReference>
<gene>
    <name evidence="6" type="ORF">EJP67_09470</name>
</gene>
<evidence type="ECO:0000256" key="3">
    <source>
        <dbReference type="ARBA" id="ARBA00023136"/>
    </source>
</evidence>
<keyword evidence="2 4" id="KW-1133">Transmembrane helix</keyword>
<dbReference type="Gene3D" id="1.20.1250.20">
    <property type="entry name" value="MFS general substrate transporter like domains"/>
    <property type="match status" value="2"/>
</dbReference>
<feature type="transmembrane region" description="Helical" evidence="4">
    <location>
        <begin position="215"/>
        <end position="240"/>
    </location>
</feature>